<dbReference type="Gene3D" id="3.40.50.1580">
    <property type="entry name" value="Nucleoside phosphorylase domain"/>
    <property type="match status" value="1"/>
</dbReference>
<feature type="binding site" evidence="10">
    <location>
        <position position="212"/>
    </location>
    <ligand>
        <name>phosphate</name>
        <dbReference type="ChEBI" id="CHEBI:43474"/>
    </ligand>
</feature>
<feature type="binding site" evidence="10">
    <location>
        <position position="113"/>
    </location>
    <ligand>
        <name>phosphate</name>
        <dbReference type="ChEBI" id="CHEBI:43474"/>
    </ligand>
</feature>
<feature type="binding site" evidence="10">
    <location>
        <position position="61"/>
    </location>
    <ligand>
        <name>phosphate</name>
        <dbReference type="ChEBI" id="CHEBI:43474"/>
    </ligand>
</feature>
<comment type="similarity">
    <text evidence="3 9">Belongs to the PNP/MTAP phosphorylase family.</text>
</comment>
<keyword evidence="5" id="KW-0597">Phosphoprotein</keyword>
<evidence type="ECO:0000256" key="1">
    <source>
        <dbReference type="ARBA" id="ARBA00002678"/>
    </source>
</evidence>
<evidence type="ECO:0000256" key="6">
    <source>
        <dbReference type="ARBA" id="ARBA00022676"/>
    </source>
</evidence>
<feature type="domain" description="Nucleoside phosphorylase" evidence="11">
    <location>
        <begin position="23"/>
        <end position="269"/>
    </location>
</feature>
<keyword evidence="7 9" id="KW-0808">Transferase</keyword>
<dbReference type="RefSeq" id="WP_122920054.1">
    <property type="nucleotide sequence ID" value="NZ_RHHQ01000018.1"/>
</dbReference>
<comment type="caution">
    <text evidence="12">The sequence shown here is derived from an EMBL/GenBank/DDBJ whole genome shotgun (WGS) entry which is preliminary data.</text>
</comment>
<reference evidence="12 13" key="1">
    <citation type="submission" date="2018-10" db="EMBL/GenBank/DDBJ databases">
        <title>Phylogenomics of Brevibacillus.</title>
        <authorList>
            <person name="Dunlap C."/>
        </authorList>
    </citation>
    <scope>NUCLEOTIDE SEQUENCE [LARGE SCALE GENOMIC DNA]</scope>
    <source>
        <strain evidence="12 13">JCM 15716</strain>
    </source>
</reference>
<dbReference type="NCBIfam" id="NF006054">
    <property type="entry name" value="PRK08202.1"/>
    <property type="match status" value="1"/>
</dbReference>
<evidence type="ECO:0000256" key="3">
    <source>
        <dbReference type="ARBA" id="ARBA00006751"/>
    </source>
</evidence>
<dbReference type="InterPro" id="IPR011268">
    <property type="entry name" value="Purine_phosphorylase"/>
</dbReference>
<evidence type="ECO:0000256" key="10">
    <source>
        <dbReference type="PIRSR" id="PIRSR000477-2"/>
    </source>
</evidence>
<comment type="pathway">
    <text evidence="2 9">Purine metabolism; purine nucleoside salvage.</text>
</comment>
<dbReference type="EC" id="2.4.2.1" evidence="9"/>
<evidence type="ECO:0000256" key="5">
    <source>
        <dbReference type="ARBA" id="ARBA00022553"/>
    </source>
</evidence>
<dbReference type="InterPro" id="IPR011270">
    <property type="entry name" value="Pur_Nuc_Pase_Ino/Guo-sp"/>
</dbReference>
<dbReference type="GO" id="GO:0009116">
    <property type="term" value="P:nucleoside metabolic process"/>
    <property type="evidence" value="ECO:0007669"/>
    <property type="project" value="InterPro"/>
</dbReference>
<dbReference type="NCBIfam" id="TIGR01700">
    <property type="entry name" value="PNPH"/>
    <property type="match status" value="1"/>
</dbReference>
<comment type="function">
    <text evidence="1">The purine nucleoside phosphorylases catalyze the phosphorolytic breakdown of the N-glycosidic bond in the beta-(deoxy)ribonucleoside molecules, with the formation of the corresponding free purine bases and pentose-1-phosphate. Cleaves guanosine, inosine, 2'-deoxyguanosine and 2'-deoxyinosine.</text>
</comment>
<comment type="subunit">
    <text evidence="4">Homotrimer.</text>
</comment>
<evidence type="ECO:0000313" key="13">
    <source>
        <dbReference type="Proteomes" id="UP000271031"/>
    </source>
</evidence>
<dbReference type="AlphaFoldDB" id="A0A3M8D5J0"/>
<evidence type="ECO:0000313" key="12">
    <source>
        <dbReference type="EMBL" id="RNB83322.1"/>
    </source>
</evidence>
<dbReference type="NCBIfam" id="TIGR01697">
    <property type="entry name" value="PNPH-PUNA-XAPA"/>
    <property type="match status" value="1"/>
</dbReference>
<dbReference type="OrthoDB" id="1523230at2"/>
<dbReference type="InterPro" id="IPR000845">
    <property type="entry name" value="Nucleoside_phosphorylase_d"/>
</dbReference>
<dbReference type="PANTHER" id="PTHR11904:SF9">
    <property type="entry name" value="PURINE NUCLEOSIDE PHOSPHORYLASE-RELATED"/>
    <property type="match status" value="1"/>
</dbReference>
<accession>A0A3M8D5J0</accession>
<dbReference type="PANTHER" id="PTHR11904">
    <property type="entry name" value="METHYLTHIOADENOSINE/PURINE NUCLEOSIDE PHOSPHORYLASE"/>
    <property type="match status" value="1"/>
</dbReference>
<sequence length="272" mass="29312">MHTFEHIEEARDYILQQTDYRPTIGLILGSGLGGLAGEIEEAVVIPYGNIPHFAQSTVESHAGQLVIGKLEGKVVVAMQGRFHYYEGHSPASVTFPVRVMKAIGVQDLIITNACGAINESFQPGDLMVISDHINMMGINPLIGPNDERLGVRFPDMSAAYHPELRALARKVADKQQIDIQEGVYVSWSGPAFETPAEIRMMRIVGGDAVGMSTVPEVIVANHAGLRVLAISCICNMAAGILPQPITADEVFEAAGNARNKFAALLKGILQEV</sequence>
<comment type="catalytic activity">
    <reaction evidence="8">
        <text>a purine 2'-deoxy-D-ribonucleoside + phosphate = a purine nucleobase + 2-deoxy-alpha-D-ribose 1-phosphate</text>
        <dbReference type="Rhea" id="RHEA:36431"/>
        <dbReference type="ChEBI" id="CHEBI:26386"/>
        <dbReference type="ChEBI" id="CHEBI:43474"/>
        <dbReference type="ChEBI" id="CHEBI:57259"/>
        <dbReference type="ChEBI" id="CHEBI:142361"/>
        <dbReference type="EC" id="2.4.2.1"/>
    </reaction>
</comment>
<feature type="binding site" evidence="10">
    <location>
        <position position="193"/>
    </location>
    <ligand>
        <name>a purine D-ribonucleoside</name>
        <dbReference type="ChEBI" id="CHEBI:142355"/>
    </ligand>
</feature>
<evidence type="ECO:0000256" key="8">
    <source>
        <dbReference type="ARBA" id="ARBA00048556"/>
    </source>
</evidence>
<keyword evidence="6 9" id="KW-0328">Glycosyltransferase</keyword>
<dbReference type="FunFam" id="3.40.50.1580:FF:000010">
    <property type="entry name" value="Purine nucleoside phosphorylase"/>
    <property type="match status" value="1"/>
</dbReference>
<feature type="binding site" evidence="10">
    <location>
        <begin position="81"/>
        <end position="83"/>
    </location>
    <ligand>
        <name>phosphate</name>
        <dbReference type="ChEBI" id="CHEBI:43474"/>
    </ligand>
</feature>
<proteinExistence type="inferred from homology"/>
<name>A0A3M8D5J0_9BACL</name>
<dbReference type="PIRSF" id="PIRSF000477">
    <property type="entry name" value="PurNPase"/>
    <property type="match status" value="1"/>
</dbReference>
<evidence type="ECO:0000256" key="4">
    <source>
        <dbReference type="ARBA" id="ARBA00011233"/>
    </source>
</evidence>
<feature type="binding site" evidence="10">
    <location>
        <position position="235"/>
    </location>
    <ligand>
        <name>a purine D-ribonucleoside</name>
        <dbReference type="ChEBI" id="CHEBI:142355"/>
    </ligand>
</feature>
<gene>
    <name evidence="12" type="ORF">EDM56_21890</name>
</gene>
<dbReference type="GO" id="GO:0004731">
    <property type="term" value="F:purine-nucleoside phosphorylase activity"/>
    <property type="evidence" value="ECO:0007669"/>
    <property type="project" value="UniProtKB-EC"/>
</dbReference>
<organism evidence="12 13">
    <name type="scientific">Brevibacillus fluminis</name>
    <dbReference type="NCBI Taxonomy" id="511487"/>
    <lineage>
        <taxon>Bacteria</taxon>
        <taxon>Bacillati</taxon>
        <taxon>Bacillota</taxon>
        <taxon>Bacilli</taxon>
        <taxon>Bacillales</taxon>
        <taxon>Paenibacillaceae</taxon>
        <taxon>Brevibacillus</taxon>
    </lineage>
</organism>
<evidence type="ECO:0000256" key="9">
    <source>
        <dbReference type="PIRNR" id="PIRNR000477"/>
    </source>
</evidence>
<dbReference type="Pfam" id="PF01048">
    <property type="entry name" value="PNP_UDP_1"/>
    <property type="match status" value="1"/>
</dbReference>
<protein>
    <recommendedName>
        <fullName evidence="9">Purine nucleoside phosphorylase</fullName>
        <ecNumber evidence="9">2.4.2.1</ecNumber>
    </recommendedName>
    <alternativeName>
        <fullName evidence="9">Inosine-guanosine phosphorylase</fullName>
    </alternativeName>
</protein>
<dbReference type="SUPFAM" id="SSF53167">
    <property type="entry name" value="Purine and uridine phosphorylases"/>
    <property type="match status" value="1"/>
</dbReference>
<dbReference type="UniPathway" id="UPA00606"/>
<evidence type="ECO:0000256" key="2">
    <source>
        <dbReference type="ARBA" id="ARBA00005058"/>
    </source>
</evidence>
<dbReference type="Proteomes" id="UP000271031">
    <property type="component" value="Unassembled WGS sequence"/>
</dbReference>
<feature type="binding site" evidence="10">
    <location>
        <position position="30"/>
    </location>
    <ligand>
        <name>phosphate</name>
        <dbReference type="ChEBI" id="CHEBI:43474"/>
    </ligand>
</feature>
<evidence type="ECO:0000256" key="7">
    <source>
        <dbReference type="ARBA" id="ARBA00022679"/>
    </source>
</evidence>
<keyword evidence="13" id="KW-1185">Reference proteome</keyword>
<dbReference type="CDD" id="cd09009">
    <property type="entry name" value="PNP-EcPNPII_like"/>
    <property type="match status" value="1"/>
</dbReference>
<dbReference type="EMBL" id="RHHQ01000018">
    <property type="protein sequence ID" value="RNB83322.1"/>
    <property type="molecule type" value="Genomic_DNA"/>
</dbReference>
<dbReference type="InterPro" id="IPR035994">
    <property type="entry name" value="Nucleoside_phosphorylase_sf"/>
</dbReference>
<dbReference type="GO" id="GO:0005737">
    <property type="term" value="C:cytoplasm"/>
    <property type="evidence" value="ECO:0007669"/>
    <property type="project" value="TreeGrafter"/>
</dbReference>
<evidence type="ECO:0000259" key="11">
    <source>
        <dbReference type="Pfam" id="PF01048"/>
    </source>
</evidence>